<dbReference type="GO" id="GO:0030632">
    <property type="term" value="P:D-alanine biosynthetic process"/>
    <property type="evidence" value="ECO:0007669"/>
    <property type="project" value="UniProtKB-UniRule"/>
</dbReference>
<evidence type="ECO:0000256" key="1">
    <source>
        <dbReference type="ARBA" id="ARBA00001933"/>
    </source>
</evidence>
<dbReference type="SUPFAM" id="SSF50621">
    <property type="entry name" value="Alanine racemase C-terminal domain-like"/>
    <property type="match status" value="1"/>
</dbReference>
<feature type="domain" description="Alanine racemase C-terminal" evidence="7">
    <location>
        <begin position="248"/>
        <end position="377"/>
    </location>
</feature>
<evidence type="ECO:0000256" key="5">
    <source>
        <dbReference type="PIRSR" id="PIRSR600821-50"/>
    </source>
</evidence>
<evidence type="ECO:0000313" key="9">
    <source>
        <dbReference type="Proteomes" id="UP000183255"/>
    </source>
</evidence>
<evidence type="ECO:0000313" key="8">
    <source>
        <dbReference type="EMBL" id="SDI19289.1"/>
    </source>
</evidence>
<dbReference type="Pfam" id="PF01168">
    <property type="entry name" value="Ala_racemase_N"/>
    <property type="match status" value="1"/>
</dbReference>
<dbReference type="AlphaFoldDB" id="A0A1G8IJX5"/>
<dbReference type="GO" id="GO:0005829">
    <property type="term" value="C:cytosol"/>
    <property type="evidence" value="ECO:0007669"/>
    <property type="project" value="TreeGrafter"/>
</dbReference>
<organism evidence="8 9">
    <name type="scientific">Proteiniclasticum ruminis</name>
    <dbReference type="NCBI Taxonomy" id="398199"/>
    <lineage>
        <taxon>Bacteria</taxon>
        <taxon>Bacillati</taxon>
        <taxon>Bacillota</taxon>
        <taxon>Clostridia</taxon>
        <taxon>Eubacteriales</taxon>
        <taxon>Clostridiaceae</taxon>
        <taxon>Proteiniclasticum</taxon>
    </lineage>
</organism>
<comment type="catalytic activity">
    <reaction evidence="4">
        <text>L-alanine = D-alanine</text>
        <dbReference type="Rhea" id="RHEA:20249"/>
        <dbReference type="ChEBI" id="CHEBI:57416"/>
        <dbReference type="ChEBI" id="CHEBI:57972"/>
        <dbReference type="EC" id="5.1.1.1"/>
    </reaction>
</comment>
<name>A0A1G8IJX5_9CLOT</name>
<comment type="pathway">
    <text evidence="4">Amino-acid biosynthesis; D-alanine biosynthesis; D-alanine from L-alanine: step 1/1.</text>
</comment>
<dbReference type="UniPathway" id="UPA00042">
    <property type="reaction ID" value="UER00497"/>
</dbReference>
<feature type="active site" description="Proton acceptor; specific for D-alanine" evidence="4">
    <location>
        <position position="40"/>
    </location>
</feature>
<comment type="function">
    <text evidence="4">Catalyzes the interconversion of L-alanine and D-alanine. May also act on other amino acids.</text>
</comment>
<dbReference type="PANTHER" id="PTHR30511:SF0">
    <property type="entry name" value="ALANINE RACEMASE, CATABOLIC-RELATED"/>
    <property type="match status" value="1"/>
</dbReference>
<dbReference type="PANTHER" id="PTHR30511">
    <property type="entry name" value="ALANINE RACEMASE"/>
    <property type="match status" value="1"/>
</dbReference>
<gene>
    <name evidence="8" type="ORF">SAMN05421804_101912</name>
</gene>
<dbReference type="FunFam" id="3.20.20.10:FF:000002">
    <property type="entry name" value="Alanine racemase"/>
    <property type="match status" value="1"/>
</dbReference>
<dbReference type="PROSITE" id="PS00395">
    <property type="entry name" value="ALANINE_RACEMASE"/>
    <property type="match status" value="1"/>
</dbReference>
<dbReference type="EC" id="5.1.1.1" evidence="4"/>
<evidence type="ECO:0000256" key="4">
    <source>
        <dbReference type="HAMAP-Rule" id="MF_01201"/>
    </source>
</evidence>
<dbReference type="Gene3D" id="3.20.20.10">
    <property type="entry name" value="Alanine racemase"/>
    <property type="match status" value="1"/>
</dbReference>
<evidence type="ECO:0000256" key="3">
    <source>
        <dbReference type="ARBA" id="ARBA00023235"/>
    </source>
</evidence>
<dbReference type="InterPro" id="IPR029066">
    <property type="entry name" value="PLP-binding_barrel"/>
</dbReference>
<dbReference type="InterPro" id="IPR000821">
    <property type="entry name" value="Ala_racemase"/>
</dbReference>
<sequence length="389" mass="43112">MMFTEKLRPVWAEINLDHLAYNVKNIKKLIGNSRLIAIVKADAYGHGAAEVAKTMLTHGADAFGVAIAGEALALRKSGIREDIIVMSYTPPGFYEEAVKEDLTLHMVSYDDALILHETALKQKKKAKVLISLDTGIGRLGFSPEKDGIDEIIKISQLEGLSMDSIYTHFAASDEEDKSLTHKQLEKYRKAMDKLQEKGVFFLHEHVANSAAIVDLKETYLESVRPGIILYGYHPSDEVRKENLSLKPVMSLKGIIAQLKTVPRGTGISYGHCFVTEREETKIATIPIGYADGYFRNLSGKAKVIVHGVLCPQVGSVCMDHIMVDVTEVPDVKRLDTVTLLGEEGDVVFNADDMARILGTINYEITCAVSKRIPRIYLSEGKEIQSKVYV</sequence>
<dbReference type="Gene3D" id="2.40.37.10">
    <property type="entry name" value="Lyase, Ornithine Decarboxylase, Chain A, domain 1"/>
    <property type="match status" value="1"/>
</dbReference>
<comment type="similarity">
    <text evidence="4">Belongs to the alanine racemase family.</text>
</comment>
<dbReference type="PRINTS" id="PR00992">
    <property type="entry name" value="ALARACEMASE"/>
</dbReference>
<keyword evidence="2 4" id="KW-0663">Pyridoxal phosphate</keyword>
<dbReference type="InterPro" id="IPR011079">
    <property type="entry name" value="Ala_racemase_C"/>
</dbReference>
<protein>
    <recommendedName>
        <fullName evidence="4">Alanine racemase</fullName>
        <ecNumber evidence="4">5.1.1.1</ecNumber>
    </recommendedName>
</protein>
<proteinExistence type="inferred from homology"/>
<dbReference type="GO" id="GO:0008784">
    <property type="term" value="F:alanine racemase activity"/>
    <property type="evidence" value="ECO:0007669"/>
    <property type="project" value="UniProtKB-UniRule"/>
</dbReference>
<dbReference type="CDD" id="cd00430">
    <property type="entry name" value="PLPDE_III_AR"/>
    <property type="match status" value="1"/>
</dbReference>
<dbReference type="GO" id="GO:0009252">
    <property type="term" value="P:peptidoglycan biosynthetic process"/>
    <property type="evidence" value="ECO:0007669"/>
    <property type="project" value="TreeGrafter"/>
</dbReference>
<dbReference type="InterPro" id="IPR009006">
    <property type="entry name" value="Ala_racemase/Decarboxylase_C"/>
</dbReference>
<dbReference type="InterPro" id="IPR001608">
    <property type="entry name" value="Ala_racemase_N"/>
</dbReference>
<feature type="binding site" evidence="4 6">
    <location>
        <position position="138"/>
    </location>
    <ligand>
        <name>substrate</name>
    </ligand>
</feature>
<dbReference type="SUPFAM" id="SSF51419">
    <property type="entry name" value="PLP-binding barrel"/>
    <property type="match status" value="1"/>
</dbReference>
<dbReference type="SMART" id="SM01005">
    <property type="entry name" value="Ala_racemase_C"/>
    <property type="match status" value="1"/>
</dbReference>
<dbReference type="Proteomes" id="UP000183255">
    <property type="component" value="Unassembled WGS sequence"/>
</dbReference>
<evidence type="ECO:0000259" key="7">
    <source>
        <dbReference type="SMART" id="SM01005"/>
    </source>
</evidence>
<evidence type="ECO:0000256" key="6">
    <source>
        <dbReference type="PIRSR" id="PIRSR600821-52"/>
    </source>
</evidence>
<accession>A0A1G8IJX5</accession>
<keyword evidence="3 4" id="KW-0413">Isomerase</keyword>
<dbReference type="HAMAP" id="MF_01201">
    <property type="entry name" value="Ala_racemase"/>
    <property type="match status" value="1"/>
</dbReference>
<reference evidence="8 9" key="1">
    <citation type="submission" date="2016-10" db="EMBL/GenBank/DDBJ databases">
        <authorList>
            <person name="de Groot N.N."/>
        </authorList>
    </citation>
    <scope>NUCLEOTIDE SEQUENCE [LARGE SCALE GENOMIC DNA]</scope>
    <source>
        <strain evidence="8 9">CGMCC 1.5058</strain>
    </source>
</reference>
<dbReference type="NCBIfam" id="TIGR00492">
    <property type="entry name" value="alr"/>
    <property type="match status" value="1"/>
</dbReference>
<feature type="active site" description="Proton acceptor; specific for L-alanine" evidence="4">
    <location>
        <position position="269"/>
    </location>
</feature>
<dbReference type="InterPro" id="IPR020622">
    <property type="entry name" value="Ala_racemase_pyridoxalP-BS"/>
</dbReference>
<comment type="cofactor">
    <cofactor evidence="1 4 5">
        <name>pyridoxal 5'-phosphate</name>
        <dbReference type="ChEBI" id="CHEBI:597326"/>
    </cofactor>
</comment>
<feature type="binding site" evidence="4 6">
    <location>
        <position position="318"/>
    </location>
    <ligand>
        <name>substrate</name>
    </ligand>
</feature>
<evidence type="ECO:0000256" key="2">
    <source>
        <dbReference type="ARBA" id="ARBA00022898"/>
    </source>
</evidence>
<dbReference type="Pfam" id="PF00842">
    <property type="entry name" value="Ala_racemase_C"/>
    <property type="match status" value="1"/>
</dbReference>
<dbReference type="EMBL" id="FNDZ01000001">
    <property type="protein sequence ID" value="SDI19289.1"/>
    <property type="molecule type" value="Genomic_DNA"/>
</dbReference>
<dbReference type="GO" id="GO:0030170">
    <property type="term" value="F:pyridoxal phosphate binding"/>
    <property type="evidence" value="ECO:0007669"/>
    <property type="project" value="UniProtKB-UniRule"/>
</dbReference>
<feature type="modified residue" description="N6-(pyridoxal phosphate)lysine" evidence="4 5">
    <location>
        <position position="40"/>
    </location>
</feature>